<keyword evidence="2" id="KW-1185">Reference proteome</keyword>
<reference evidence="1" key="1">
    <citation type="submission" date="2022-02" db="EMBL/GenBank/DDBJ databases">
        <title>Fredinandcohnia quinoae sp. nov. isolated from Chenopodium quinoa seeds.</title>
        <authorList>
            <person name="Saati-Santamaria Z."/>
            <person name="Flores-Felix J.D."/>
            <person name="Igual J.M."/>
            <person name="Velazquez E."/>
            <person name="Garcia-Fraile P."/>
            <person name="Martinez-Molina E."/>
        </authorList>
    </citation>
    <scope>NUCLEOTIDE SEQUENCE</scope>
    <source>
        <strain evidence="1">SECRCQ15</strain>
    </source>
</reference>
<dbReference type="AlphaFoldDB" id="A0AAW5E515"/>
<proteinExistence type="predicted"/>
<gene>
    <name evidence="1" type="ORF">MJG50_07005</name>
</gene>
<dbReference type="Pfam" id="PF20074">
    <property type="entry name" value="DUF6470"/>
    <property type="match status" value="1"/>
</dbReference>
<organism evidence="1 2">
    <name type="scientific">Fredinandcohnia quinoae</name>
    <dbReference type="NCBI Taxonomy" id="2918902"/>
    <lineage>
        <taxon>Bacteria</taxon>
        <taxon>Bacillati</taxon>
        <taxon>Bacillota</taxon>
        <taxon>Bacilli</taxon>
        <taxon>Bacillales</taxon>
        <taxon>Bacillaceae</taxon>
        <taxon>Fredinandcohnia</taxon>
    </lineage>
</organism>
<dbReference type="EMBL" id="JAKTTI010000007">
    <property type="protein sequence ID" value="MCH1625071.1"/>
    <property type="molecule type" value="Genomic_DNA"/>
</dbReference>
<sequence>MQLPQIRLESQNAKLNLNIQKPVQEISQQSADLTIEQPPATMTIQRTPGRLTIDQTLAWENLDLKSPMRRAEENASYGMSVAFETVGRIAEEGNELMKIENGGNPIIDQVIRNSETETTFDTGSTPSQFSVRVNYEPVNLTIDWDLKKPIINVDINKPIHNYTPGKVTGYVSPGQSLSIDFIGVNVDKIK</sequence>
<dbReference type="RefSeq" id="WP_240254016.1">
    <property type="nucleotide sequence ID" value="NZ_JAKTTI010000007.1"/>
</dbReference>
<accession>A0AAW5E515</accession>
<name>A0AAW5E515_9BACI</name>
<comment type="caution">
    <text evidence="1">The sequence shown here is derived from an EMBL/GenBank/DDBJ whole genome shotgun (WGS) entry which is preliminary data.</text>
</comment>
<evidence type="ECO:0000313" key="2">
    <source>
        <dbReference type="Proteomes" id="UP001431131"/>
    </source>
</evidence>
<evidence type="ECO:0000313" key="1">
    <source>
        <dbReference type="EMBL" id="MCH1625071.1"/>
    </source>
</evidence>
<dbReference type="InterPro" id="IPR045527">
    <property type="entry name" value="DUF6470"/>
</dbReference>
<dbReference type="Proteomes" id="UP001431131">
    <property type="component" value="Unassembled WGS sequence"/>
</dbReference>
<protein>
    <submittedName>
        <fullName evidence="1">DUF6470 family protein</fullName>
    </submittedName>
</protein>